<organism evidence="10 11">
    <name type="scientific">Caenispirillum salinarum AK4</name>
    <dbReference type="NCBI Taxonomy" id="1238182"/>
    <lineage>
        <taxon>Bacteria</taxon>
        <taxon>Pseudomonadati</taxon>
        <taxon>Pseudomonadota</taxon>
        <taxon>Alphaproteobacteria</taxon>
        <taxon>Rhodospirillales</taxon>
        <taxon>Novispirillaceae</taxon>
        <taxon>Caenispirillum</taxon>
    </lineage>
</organism>
<keyword evidence="4 7" id="KW-0067">ATP-binding</keyword>
<evidence type="ECO:0000256" key="1">
    <source>
        <dbReference type="ARBA" id="ARBA00004496"/>
    </source>
</evidence>
<feature type="coiled-coil region" evidence="7">
    <location>
        <begin position="958"/>
        <end position="999"/>
    </location>
</feature>
<dbReference type="AlphaFoldDB" id="K9HWN1"/>
<reference evidence="10 11" key="1">
    <citation type="journal article" date="2013" name="Genome Announc.">
        <title>Draft Genome Sequence of an Alphaproteobacterium, Caenispirillum salinarum AK4(T), Isolated from a Solar Saltern.</title>
        <authorList>
            <person name="Khatri I."/>
            <person name="Singh A."/>
            <person name="Korpole S."/>
            <person name="Pinnaka A.K."/>
            <person name="Subramanian S."/>
        </authorList>
    </citation>
    <scope>NUCLEOTIDE SEQUENCE [LARGE SCALE GENOMIC DNA]</scope>
    <source>
        <strain evidence="10 11">AK4</strain>
    </source>
</reference>
<dbReference type="InterPro" id="IPR010935">
    <property type="entry name" value="SMC_hinge"/>
</dbReference>
<evidence type="ECO:0000313" key="11">
    <source>
        <dbReference type="Proteomes" id="UP000009881"/>
    </source>
</evidence>
<dbReference type="STRING" id="1238182.C882_2670"/>
<comment type="domain">
    <text evidence="7">Contains large globular domains required for ATP hydrolysis at each terminus and a third globular domain forming a flexible hinge near the middle of the molecule. These domains are separated by coiled-coil structures.</text>
</comment>
<evidence type="ECO:0000259" key="9">
    <source>
        <dbReference type="SMART" id="SM00968"/>
    </source>
</evidence>
<evidence type="ECO:0000313" key="10">
    <source>
        <dbReference type="EMBL" id="EKV32591.1"/>
    </source>
</evidence>
<dbReference type="PATRIC" id="fig|1238182.3.peg.630"/>
<comment type="subcellular location">
    <subcellularLocation>
        <location evidence="1 7">Cytoplasm</location>
    </subcellularLocation>
</comment>
<feature type="domain" description="SMC hinge" evidence="9">
    <location>
        <begin position="513"/>
        <end position="602"/>
    </location>
</feature>
<dbReference type="Proteomes" id="UP000009881">
    <property type="component" value="Unassembled WGS sequence"/>
</dbReference>
<gene>
    <name evidence="7" type="primary">smc</name>
    <name evidence="10" type="ORF">C882_2670</name>
</gene>
<dbReference type="InterPro" id="IPR024704">
    <property type="entry name" value="SMC"/>
</dbReference>
<feature type="coiled-coil region" evidence="7">
    <location>
        <begin position="178"/>
        <end position="212"/>
    </location>
</feature>
<dbReference type="GO" id="GO:0003677">
    <property type="term" value="F:DNA binding"/>
    <property type="evidence" value="ECO:0007669"/>
    <property type="project" value="UniProtKB-UniRule"/>
</dbReference>
<dbReference type="NCBIfam" id="TIGR02168">
    <property type="entry name" value="SMC_prok_B"/>
    <property type="match status" value="1"/>
</dbReference>
<dbReference type="SUPFAM" id="SSF52540">
    <property type="entry name" value="P-loop containing nucleoside triphosphate hydrolases"/>
    <property type="match status" value="1"/>
</dbReference>
<dbReference type="Pfam" id="PF02463">
    <property type="entry name" value="SMC_N"/>
    <property type="match status" value="1"/>
</dbReference>
<feature type="region of interest" description="Disordered" evidence="8">
    <location>
        <begin position="678"/>
        <end position="712"/>
    </location>
</feature>
<keyword evidence="2 7" id="KW-0963">Cytoplasm</keyword>
<evidence type="ECO:0000256" key="5">
    <source>
        <dbReference type="ARBA" id="ARBA00023054"/>
    </source>
</evidence>
<dbReference type="GO" id="GO:0005524">
    <property type="term" value="F:ATP binding"/>
    <property type="evidence" value="ECO:0007669"/>
    <property type="project" value="UniProtKB-UniRule"/>
</dbReference>
<keyword evidence="5 7" id="KW-0175">Coiled coil</keyword>
<keyword evidence="11" id="KW-1185">Reference proteome</keyword>
<dbReference type="GO" id="GO:0007059">
    <property type="term" value="P:chromosome segregation"/>
    <property type="evidence" value="ECO:0007669"/>
    <property type="project" value="UniProtKB-UniRule"/>
</dbReference>
<dbReference type="RefSeq" id="WP_009539079.1">
    <property type="nucleotide sequence ID" value="NZ_ANHY01000003.1"/>
</dbReference>
<dbReference type="GO" id="GO:0007062">
    <property type="term" value="P:sister chromatid cohesion"/>
    <property type="evidence" value="ECO:0007669"/>
    <property type="project" value="InterPro"/>
</dbReference>
<dbReference type="GO" id="GO:0006260">
    <property type="term" value="P:DNA replication"/>
    <property type="evidence" value="ECO:0007669"/>
    <property type="project" value="UniProtKB-UniRule"/>
</dbReference>
<protein>
    <recommendedName>
        <fullName evidence="7">Chromosome partition protein Smc</fullName>
    </recommendedName>
</protein>
<feature type="region of interest" description="Disordered" evidence="8">
    <location>
        <begin position="459"/>
        <end position="482"/>
    </location>
</feature>
<dbReference type="GO" id="GO:0016887">
    <property type="term" value="F:ATP hydrolysis activity"/>
    <property type="evidence" value="ECO:0007669"/>
    <property type="project" value="InterPro"/>
</dbReference>
<evidence type="ECO:0000256" key="4">
    <source>
        <dbReference type="ARBA" id="ARBA00022840"/>
    </source>
</evidence>
<evidence type="ECO:0000256" key="7">
    <source>
        <dbReference type="HAMAP-Rule" id="MF_01894"/>
    </source>
</evidence>
<dbReference type="InterPro" id="IPR003395">
    <property type="entry name" value="RecF/RecN/SMC_N"/>
</dbReference>
<evidence type="ECO:0000256" key="6">
    <source>
        <dbReference type="ARBA" id="ARBA00023125"/>
    </source>
</evidence>
<dbReference type="HAMAP" id="MF_01894">
    <property type="entry name" value="Smc_prok"/>
    <property type="match status" value="1"/>
</dbReference>
<keyword evidence="6 7" id="KW-0238">DNA-binding</keyword>
<keyword evidence="3 7" id="KW-0547">Nucleotide-binding</keyword>
<dbReference type="GO" id="GO:0005694">
    <property type="term" value="C:chromosome"/>
    <property type="evidence" value="ECO:0007669"/>
    <property type="project" value="InterPro"/>
</dbReference>
<dbReference type="FunFam" id="3.40.50.300:FF:000901">
    <property type="entry name" value="Chromosome partition protein Smc"/>
    <property type="match status" value="1"/>
</dbReference>
<dbReference type="Gene3D" id="1.20.5.1700">
    <property type="match status" value="1"/>
</dbReference>
<sequence>MIRFSRLRLTGFKSFVDPTELLIEPGMTGIVGPNGCGKSNLVEALRWVMGETSAKQMRGGEMDDVIFGGTSHRPARNIAEVTVGLDNRDRSAPALFNTADELEIVRRIERGKGSAYKVNGKEARAKDVQLLFADAATGARSTAMVSQGRVGALINAKPAQRRGLLEEAAGISGLHTRRHEAELRLKGAEANLQRLEDVLQALNGQLGNLRKQARQAARYRALSEQIRQVEALVLHLRWTRAIDGLEVAKAAFRDAEAQVADLTRAAAAHSREQMEASEAMPALREAEAEAAARLQRLVLAREQLDAEEKRLAAGRQEAERRLAQISDDIQRETARAQDAEEAVARLTEERDALVDASADEAIEQEEVREALAVVTDEVNDREAELTRLTEQAASDEAQRKALLRRVEESELRADRAERRLKEAEDSRASAAAAGVPVEDLELAEERLMAAEDAVETARLSRAEADEARDARQTDYEAARDALQTESAARARHTAEIDALADLLAAEREADDLEGLGAPVLDALTVAPGYEQALGAALGDDLSAPEGDDGPRRWQSLPRLAEPAPLPAGVEPLDRHVSGAPALARRLTATGVVKDRETGAALAHTLAPGQRLVTAEGDLWRWDGFASEAGAPSAAATRLRQRNRLNELREALEEHDARVEAAESRVEDARLAVDHAQEAARTARDRERSAEHALTEARNRQVELSRRNAATESRLSALDQTIEQLSGDLAEARAQAEEAREARERLGDGGADRGRIDALRTRVAELRGRLAEARSRHDRVFREAETRAARLKTVEDDLASWARRKESAAGQFAELEARREAVMEELQGLAERPVEISEQRETLAEQIDRADTQRRMAADALAEGDSRLREADRVLRDAEHALAKAREDRVRAESAVENGRSQCQQIAAAVSERLDCKPEDTRALAGLDDPEAPAAPDLKAAEDRLQRLSREREMMGPVNLRAEQEVTELEEQVQTLTAERDDLVAAIARLRQGINELNREGRQRLLAAFEKVDRNFRQLFVRLFGGGRAHLALTESDDPLQAGLEIMASPPGKRLQILSLLSGGEQAMTALALLFAVFLVNPAPICVLDEVDAPLDDANVDRFCHMLDELTRMSEASTRFLVVTHHRMTMARMDRLFGVTMAERGVSTLVSVDLNEAARIRDAG</sequence>
<dbReference type="OrthoDB" id="9808768at2"/>
<evidence type="ECO:0000256" key="3">
    <source>
        <dbReference type="ARBA" id="ARBA00022741"/>
    </source>
</evidence>
<feature type="compositionally biased region" description="Basic and acidic residues" evidence="8">
    <location>
        <begin position="459"/>
        <end position="479"/>
    </location>
</feature>
<dbReference type="Gene3D" id="3.40.50.300">
    <property type="entry name" value="P-loop containing nucleotide triphosphate hydrolases"/>
    <property type="match status" value="2"/>
</dbReference>
<feature type="binding site" evidence="7">
    <location>
        <begin position="33"/>
        <end position="40"/>
    </location>
    <ligand>
        <name>ATP</name>
        <dbReference type="ChEBI" id="CHEBI:30616"/>
    </ligand>
</feature>
<feature type="compositionally biased region" description="Basic and acidic residues" evidence="8">
    <location>
        <begin position="678"/>
        <end position="705"/>
    </location>
</feature>
<dbReference type="EMBL" id="ANHY01000003">
    <property type="protein sequence ID" value="EKV32591.1"/>
    <property type="molecule type" value="Genomic_DNA"/>
</dbReference>
<comment type="function">
    <text evidence="7">Required for chromosome condensation and partitioning.</text>
</comment>
<dbReference type="CDD" id="cd03278">
    <property type="entry name" value="ABC_SMC_barmotin"/>
    <property type="match status" value="1"/>
</dbReference>
<dbReference type="SUPFAM" id="SSF75553">
    <property type="entry name" value="Smc hinge domain"/>
    <property type="match status" value="1"/>
</dbReference>
<dbReference type="PIRSF" id="PIRSF005719">
    <property type="entry name" value="SMC"/>
    <property type="match status" value="1"/>
</dbReference>
<proteinExistence type="inferred from homology"/>
<dbReference type="InterPro" id="IPR036277">
    <property type="entry name" value="SMC_hinge_sf"/>
</dbReference>
<dbReference type="InterPro" id="IPR011890">
    <property type="entry name" value="SMC_prok"/>
</dbReference>
<dbReference type="InterPro" id="IPR027417">
    <property type="entry name" value="P-loop_NTPase"/>
</dbReference>
<name>K9HWN1_9PROT</name>
<dbReference type="GO" id="GO:0005737">
    <property type="term" value="C:cytoplasm"/>
    <property type="evidence" value="ECO:0007669"/>
    <property type="project" value="UniProtKB-SubCell"/>
</dbReference>
<dbReference type="eggNOG" id="COG1196">
    <property type="taxonomic scope" value="Bacteria"/>
</dbReference>
<comment type="similarity">
    <text evidence="7">Belongs to the SMC family.</text>
</comment>
<evidence type="ECO:0000256" key="8">
    <source>
        <dbReference type="SAM" id="MobiDB-lite"/>
    </source>
</evidence>
<dbReference type="SMART" id="SM00968">
    <property type="entry name" value="SMC_hinge"/>
    <property type="match status" value="1"/>
</dbReference>
<comment type="subunit">
    <text evidence="7">Homodimer.</text>
</comment>
<accession>K9HWN1</accession>
<dbReference type="GO" id="GO:0030261">
    <property type="term" value="P:chromosome condensation"/>
    <property type="evidence" value="ECO:0007669"/>
    <property type="project" value="InterPro"/>
</dbReference>
<dbReference type="PANTHER" id="PTHR43977">
    <property type="entry name" value="STRUCTURAL MAINTENANCE OF CHROMOSOMES PROTEIN 3"/>
    <property type="match status" value="1"/>
</dbReference>
<comment type="caution">
    <text evidence="10">The sequence shown here is derived from an EMBL/GenBank/DDBJ whole genome shotgun (WGS) entry which is preliminary data.</text>
</comment>
<feature type="coiled-coil region" evidence="7">
    <location>
        <begin position="867"/>
        <end position="901"/>
    </location>
</feature>
<evidence type="ECO:0000256" key="2">
    <source>
        <dbReference type="ARBA" id="ARBA00022490"/>
    </source>
</evidence>